<dbReference type="InterPro" id="IPR000742">
    <property type="entry name" value="EGF"/>
</dbReference>
<evidence type="ECO:0000313" key="7">
    <source>
        <dbReference type="EMBL" id="MPC58201.1"/>
    </source>
</evidence>
<dbReference type="FunFam" id="2.10.25.10:FF:000066">
    <property type="entry name" value="FAT atypical cadherin 4"/>
    <property type="match status" value="1"/>
</dbReference>
<evidence type="ECO:0000259" key="6">
    <source>
        <dbReference type="PROSITE" id="PS50026"/>
    </source>
</evidence>
<keyword evidence="3" id="KW-0677">Repeat</keyword>
<keyword evidence="1 5" id="KW-0245">EGF-like domain</keyword>
<feature type="domain" description="EGF-like" evidence="6">
    <location>
        <begin position="68"/>
        <end position="104"/>
    </location>
</feature>
<name>A0A5B7GDT5_PORTR</name>
<dbReference type="PANTHER" id="PTHR12916">
    <property type="entry name" value="CYTOCHROME C OXIDASE POLYPEPTIDE VIC-2"/>
    <property type="match status" value="1"/>
</dbReference>
<evidence type="ECO:0000256" key="5">
    <source>
        <dbReference type="PROSITE-ProRule" id="PRU00076"/>
    </source>
</evidence>
<dbReference type="GO" id="GO:0007219">
    <property type="term" value="P:Notch signaling pathway"/>
    <property type="evidence" value="ECO:0007669"/>
    <property type="project" value="TreeGrafter"/>
</dbReference>
<dbReference type="PROSITE" id="PS01187">
    <property type="entry name" value="EGF_CA"/>
    <property type="match status" value="1"/>
</dbReference>
<accession>A0A5B7GDT5</accession>
<dbReference type="CDD" id="cd00054">
    <property type="entry name" value="EGF_CA"/>
    <property type="match status" value="1"/>
</dbReference>
<protein>
    <submittedName>
        <fullName evidence="7">Protein eyes shut</fullName>
    </submittedName>
</protein>
<dbReference type="OrthoDB" id="283575at2759"/>
<dbReference type="PROSITE" id="PS00010">
    <property type="entry name" value="ASX_HYDROXYL"/>
    <property type="match status" value="1"/>
</dbReference>
<dbReference type="Gene3D" id="2.10.25.10">
    <property type="entry name" value="Laminin"/>
    <property type="match status" value="2"/>
</dbReference>
<dbReference type="PROSITE" id="PS50026">
    <property type="entry name" value="EGF_3"/>
    <property type="match status" value="2"/>
</dbReference>
<evidence type="ECO:0000313" key="8">
    <source>
        <dbReference type="Proteomes" id="UP000324222"/>
    </source>
</evidence>
<keyword evidence="4 5" id="KW-1015">Disulfide bond</keyword>
<dbReference type="Pfam" id="PF00008">
    <property type="entry name" value="EGF"/>
    <property type="match status" value="2"/>
</dbReference>
<evidence type="ECO:0000256" key="4">
    <source>
        <dbReference type="ARBA" id="ARBA00023157"/>
    </source>
</evidence>
<dbReference type="Proteomes" id="UP000324222">
    <property type="component" value="Unassembled WGS sequence"/>
</dbReference>
<keyword evidence="2" id="KW-0732">Signal</keyword>
<evidence type="ECO:0000256" key="3">
    <source>
        <dbReference type="ARBA" id="ARBA00022737"/>
    </source>
</evidence>
<evidence type="ECO:0000256" key="2">
    <source>
        <dbReference type="ARBA" id="ARBA00022729"/>
    </source>
</evidence>
<dbReference type="InterPro" id="IPR000152">
    <property type="entry name" value="EGF-type_Asp/Asn_hydroxyl_site"/>
</dbReference>
<evidence type="ECO:0000256" key="1">
    <source>
        <dbReference type="ARBA" id="ARBA00022536"/>
    </source>
</evidence>
<feature type="domain" description="EGF-like" evidence="6">
    <location>
        <begin position="30"/>
        <end position="66"/>
    </location>
</feature>
<dbReference type="PROSITE" id="PS01186">
    <property type="entry name" value="EGF_2"/>
    <property type="match status" value="1"/>
</dbReference>
<dbReference type="InterPro" id="IPR018097">
    <property type="entry name" value="EGF_Ca-bd_CS"/>
</dbReference>
<dbReference type="SMART" id="SM00179">
    <property type="entry name" value="EGF_CA"/>
    <property type="match status" value="2"/>
</dbReference>
<dbReference type="GO" id="GO:0005112">
    <property type="term" value="F:Notch binding"/>
    <property type="evidence" value="ECO:0007669"/>
    <property type="project" value="TreeGrafter"/>
</dbReference>
<feature type="disulfide bond" evidence="5">
    <location>
        <begin position="94"/>
        <end position="103"/>
    </location>
</feature>
<feature type="disulfide bond" evidence="5">
    <location>
        <begin position="56"/>
        <end position="65"/>
    </location>
</feature>
<proteinExistence type="predicted"/>
<comment type="caution">
    <text evidence="5">Lacks conserved residue(s) required for the propagation of feature annotation.</text>
</comment>
<organism evidence="7 8">
    <name type="scientific">Portunus trituberculatus</name>
    <name type="common">Swimming crab</name>
    <name type="synonym">Neptunus trituberculatus</name>
    <dbReference type="NCBI Taxonomy" id="210409"/>
    <lineage>
        <taxon>Eukaryota</taxon>
        <taxon>Metazoa</taxon>
        <taxon>Ecdysozoa</taxon>
        <taxon>Arthropoda</taxon>
        <taxon>Crustacea</taxon>
        <taxon>Multicrustacea</taxon>
        <taxon>Malacostraca</taxon>
        <taxon>Eumalacostraca</taxon>
        <taxon>Eucarida</taxon>
        <taxon>Decapoda</taxon>
        <taxon>Pleocyemata</taxon>
        <taxon>Brachyura</taxon>
        <taxon>Eubrachyura</taxon>
        <taxon>Portunoidea</taxon>
        <taxon>Portunidae</taxon>
        <taxon>Portuninae</taxon>
        <taxon>Portunus</taxon>
    </lineage>
</organism>
<dbReference type="GO" id="GO:0005509">
    <property type="term" value="F:calcium ion binding"/>
    <property type="evidence" value="ECO:0007669"/>
    <property type="project" value="InterPro"/>
</dbReference>
<dbReference type="EMBL" id="VSRR010015461">
    <property type="protein sequence ID" value="MPC58201.1"/>
    <property type="molecule type" value="Genomic_DNA"/>
</dbReference>
<keyword evidence="8" id="KW-1185">Reference proteome</keyword>
<dbReference type="InterPro" id="IPR001881">
    <property type="entry name" value="EGF-like_Ca-bd_dom"/>
</dbReference>
<gene>
    <name evidence="7" type="primary">eys_2</name>
    <name evidence="7" type="ORF">E2C01_052196</name>
</gene>
<reference evidence="7 8" key="1">
    <citation type="submission" date="2019-05" db="EMBL/GenBank/DDBJ databases">
        <title>Another draft genome of Portunus trituberculatus and its Hox gene families provides insights of decapod evolution.</title>
        <authorList>
            <person name="Jeong J.-H."/>
            <person name="Song I."/>
            <person name="Kim S."/>
            <person name="Choi T."/>
            <person name="Kim D."/>
            <person name="Ryu S."/>
            <person name="Kim W."/>
        </authorList>
    </citation>
    <scope>NUCLEOTIDE SEQUENCE [LARGE SCALE GENOMIC DNA]</scope>
    <source>
        <tissue evidence="7">Muscle</tissue>
    </source>
</reference>
<comment type="caution">
    <text evidence="7">The sequence shown here is derived from an EMBL/GenBank/DDBJ whole genome shotgun (WGS) entry which is preliminary data.</text>
</comment>
<dbReference type="AlphaFoldDB" id="A0A5B7GDT5"/>
<sequence length="131" mass="14646">MTQHTNPGRYRSSVQAHLRLGWTGKRCEEDEDECSQTPCQNAAICVNTPGAFACACEFGFTGPLCEENLVLCKPNPCKNDALCVMEEHNATCYCVPDYHGPQCQKQYNDCLPYAPSLYLIASHPIQRQDIE</sequence>
<dbReference type="PROSITE" id="PS00022">
    <property type="entry name" value="EGF_1"/>
    <property type="match status" value="2"/>
</dbReference>
<dbReference type="SMART" id="SM00181">
    <property type="entry name" value="EGF"/>
    <property type="match status" value="2"/>
</dbReference>
<dbReference type="PANTHER" id="PTHR12916:SF4">
    <property type="entry name" value="UNINFLATABLE, ISOFORM C"/>
    <property type="match status" value="1"/>
</dbReference>
<dbReference type="SUPFAM" id="SSF57196">
    <property type="entry name" value="EGF/Laminin"/>
    <property type="match status" value="2"/>
</dbReference>